<evidence type="ECO:0000313" key="4">
    <source>
        <dbReference type="EMBL" id="TNJ29860.1"/>
    </source>
</evidence>
<dbReference type="GO" id="GO:0061133">
    <property type="term" value="F:endopeptidase activator activity"/>
    <property type="evidence" value="ECO:0007669"/>
    <property type="project" value="TreeGrafter"/>
</dbReference>
<dbReference type="Proteomes" id="UP000315496">
    <property type="component" value="Chromosome 1"/>
</dbReference>
<organism evidence="4 5">
    <name type="scientific">Giardia muris</name>
    <dbReference type="NCBI Taxonomy" id="5742"/>
    <lineage>
        <taxon>Eukaryota</taxon>
        <taxon>Metamonada</taxon>
        <taxon>Diplomonadida</taxon>
        <taxon>Hexamitidae</taxon>
        <taxon>Giardiinae</taxon>
        <taxon>Giardia</taxon>
    </lineage>
</organism>
<dbReference type="PANTHER" id="PTHR10660">
    <property type="entry name" value="PROTEASOME REGULATOR PA28"/>
    <property type="match status" value="1"/>
</dbReference>
<dbReference type="Gene3D" id="1.20.120.180">
    <property type="entry name" value="Proteasome activator pa28, C-terminal domain"/>
    <property type="match status" value="1"/>
</dbReference>
<keyword evidence="2 4" id="KW-0647">Proteasome</keyword>
<keyword evidence="5" id="KW-1185">Reference proteome</keyword>
<accession>A0A4Z1SW96</accession>
<evidence type="ECO:0000313" key="5">
    <source>
        <dbReference type="Proteomes" id="UP000315496"/>
    </source>
</evidence>
<dbReference type="VEuPathDB" id="GiardiaDB:GMRT_10629"/>
<dbReference type="PANTHER" id="PTHR10660:SF2">
    <property type="entry name" value="LD45860P"/>
    <property type="match status" value="1"/>
</dbReference>
<feature type="domain" description="Proteasome activator PA28 C-terminal" evidence="3">
    <location>
        <begin position="112"/>
        <end position="245"/>
    </location>
</feature>
<dbReference type="GO" id="GO:0061136">
    <property type="term" value="P:regulation of proteasomal protein catabolic process"/>
    <property type="evidence" value="ECO:0007669"/>
    <property type="project" value="TreeGrafter"/>
</dbReference>
<dbReference type="GO" id="GO:2000045">
    <property type="term" value="P:regulation of G1/S transition of mitotic cell cycle"/>
    <property type="evidence" value="ECO:0007669"/>
    <property type="project" value="TreeGrafter"/>
</dbReference>
<dbReference type="GO" id="GO:0008537">
    <property type="term" value="C:proteasome activator complex"/>
    <property type="evidence" value="ECO:0007669"/>
    <property type="project" value="InterPro"/>
</dbReference>
<dbReference type="OrthoDB" id="10250283at2759"/>
<protein>
    <submittedName>
        <fullName evidence="4">Proteasome activator pa28 beta subunit</fullName>
    </submittedName>
</protein>
<dbReference type="GO" id="GO:0005737">
    <property type="term" value="C:cytoplasm"/>
    <property type="evidence" value="ECO:0007669"/>
    <property type="project" value="TreeGrafter"/>
</dbReference>
<dbReference type="InterPro" id="IPR009077">
    <property type="entry name" value="Proteasome_activ_PA28"/>
</dbReference>
<evidence type="ECO:0000259" key="3">
    <source>
        <dbReference type="Pfam" id="PF02252"/>
    </source>
</evidence>
<evidence type="ECO:0000256" key="2">
    <source>
        <dbReference type="ARBA" id="ARBA00022942"/>
    </source>
</evidence>
<dbReference type="InterPro" id="IPR036252">
    <property type="entry name" value="Proteasome_activ_sf"/>
</dbReference>
<reference evidence="4 5" key="1">
    <citation type="submission" date="2019-05" db="EMBL/GenBank/DDBJ databases">
        <title>The compact genome of Giardia muris reveals important steps in the evolution of intestinal protozoan parasites.</title>
        <authorList>
            <person name="Xu F."/>
            <person name="Jimenez-Gonzalez A."/>
            <person name="Einarsson E."/>
            <person name="Astvaldsson A."/>
            <person name="Peirasmaki D."/>
            <person name="Eckmann L."/>
            <person name="Andersson J.O."/>
            <person name="Svard S.G."/>
            <person name="Jerlstrom-Hultqvist J."/>
        </authorList>
    </citation>
    <scope>NUCLEOTIDE SEQUENCE [LARGE SCALE GENOMIC DNA]</scope>
    <source>
        <strain evidence="4 5">Roberts-Thomson</strain>
    </source>
</reference>
<gene>
    <name evidence="4" type="ORF">GMRT_10629</name>
</gene>
<comment type="similarity">
    <text evidence="1">Belongs to the PA28 family.</text>
</comment>
<dbReference type="AlphaFoldDB" id="A0A4Z1SW96"/>
<sequence>MSAKAYASKIRDIERGMKDHIRTIQREAEQAIYCRLPTIIVDLDKHHRQTKDYVDTFLPALEDRFYALIRAPTIAPAKKGATSETVFLNDAFPLMSRPDLARNPTILFPTAELLDLEQALNAQCRTITETIKAIRRWLELLAAGESLSVPAEEAISTSIQLLDAIEASTSGMSSLFAEYHSKRSKTILKFQKHDSFDCYQLIVLGDRRMFQTIADFVEDLFDMSCTCYEILNQSFDRLLNPRHKSDRLIN</sequence>
<dbReference type="Pfam" id="PF02252">
    <property type="entry name" value="PA28_C"/>
    <property type="match status" value="1"/>
</dbReference>
<evidence type="ECO:0000256" key="1">
    <source>
        <dbReference type="ARBA" id="ARBA00005883"/>
    </source>
</evidence>
<proteinExistence type="inferred from homology"/>
<dbReference type="InterPro" id="IPR036997">
    <property type="entry name" value="PA28_C_sf"/>
</dbReference>
<dbReference type="GO" id="GO:0005654">
    <property type="term" value="C:nucleoplasm"/>
    <property type="evidence" value="ECO:0007669"/>
    <property type="project" value="TreeGrafter"/>
</dbReference>
<dbReference type="SUPFAM" id="SSF47216">
    <property type="entry name" value="Proteasome activator"/>
    <property type="match status" value="1"/>
</dbReference>
<dbReference type="EMBL" id="VDLU01000001">
    <property type="protein sequence ID" value="TNJ29860.1"/>
    <property type="molecule type" value="Genomic_DNA"/>
</dbReference>
<dbReference type="InterPro" id="IPR003186">
    <property type="entry name" value="PA28_C"/>
</dbReference>
<name>A0A4Z1SW96_GIAMU</name>
<comment type="caution">
    <text evidence="4">The sequence shown here is derived from an EMBL/GenBank/DDBJ whole genome shotgun (WGS) entry which is preliminary data.</text>
</comment>